<protein>
    <recommendedName>
        <fullName evidence="3">CheW-like domain-containing protein</fullName>
    </recommendedName>
</protein>
<proteinExistence type="predicted"/>
<dbReference type="InterPro" id="IPR036061">
    <property type="entry name" value="CheW-like_dom_sf"/>
</dbReference>
<dbReference type="GO" id="GO:0006935">
    <property type="term" value="P:chemotaxis"/>
    <property type="evidence" value="ECO:0007669"/>
    <property type="project" value="InterPro"/>
</dbReference>
<dbReference type="OrthoDB" id="9800160at2"/>
<organism evidence="1 2">
    <name type="scientific">Candidatus Nitrospira nitrosa</name>
    <dbReference type="NCBI Taxonomy" id="1742972"/>
    <lineage>
        <taxon>Bacteria</taxon>
        <taxon>Pseudomonadati</taxon>
        <taxon>Nitrospirota</taxon>
        <taxon>Nitrospiria</taxon>
        <taxon>Nitrospirales</taxon>
        <taxon>Nitrospiraceae</taxon>
        <taxon>Nitrospira</taxon>
    </lineage>
</organism>
<gene>
    <name evidence="1" type="ORF">COMA1_30263</name>
</gene>
<dbReference type="AlphaFoldDB" id="A0A0S4LJU3"/>
<dbReference type="GO" id="GO:0007165">
    <property type="term" value="P:signal transduction"/>
    <property type="evidence" value="ECO:0007669"/>
    <property type="project" value="InterPro"/>
</dbReference>
<evidence type="ECO:0000313" key="2">
    <source>
        <dbReference type="Proteomes" id="UP000199032"/>
    </source>
</evidence>
<keyword evidence="2" id="KW-1185">Reference proteome</keyword>
<evidence type="ECO:0000313" key="1">
    <source>
        <dbReference type="EMBL" id="CUS36824.1"/>
    </source>
</evidence>
<dbReference type="RefSeq" id="WP_090749358.1">
    <property type="nucleotide sequence ID" value="NZ_CZQA01000009.1"/>
</dbReference>
<reference evidence="1 2" key="1">
    <citation type="submission" date="2015-10" db="EMBL/GenBank/DDBJ databases">
        <authorList>
            <person name="Gilbert D.G."/>
        </authorList>
    </citation>
    <scope>NUCLEOTIDE SEQUENCE [LARGE SCALE GENOMIC DNA]</scope>
    <source>
        <strain evidence="1">COMA1</strain>
    </source>
</reference>
<dbReference type="Proteomes" id="UP000199032">
    <property type="component" value="Unassembled WGS sequence"/>
</dbReference>
<dbReference type="SUPFAM" id="SSF50341">
    <property type="entry name" value="CheW-like"/>
    <property type="match status" value="1"/>
</dbReference>
<name>A0A0S4LJU3_9BACT</name>
<dbReference type="EMBL" id="CZQA01000009">
    <property type="protein sequence ID" value="CUS36824.1"/>
    <property type="molecule type" value="Genomic_DNA"/>
</dbReference>
<sequence>MAASEKKEARVTSASTSPLCFIITTIGERYFGFEAEYLLGVRTRENGEFPQDQVVQGIADQVVNLAVRLNVATEDQWGRTEEVLLGAGKCRGCVLVQKIHGSLEVHKSQLLPLPPQFCGPERGWYRGMILFDHSVVLVLNTAWVLEEQLDGVMSKAESQGTESSVALQGQIQSKSQAC</sequence>
<evidence type="ECO:0008006" key="3">
    <source>
        <dbReference type="Google" id="ProtNLM"/>
    </source>
</evidence>
<dbReference type="STRING" id="1742972.COMA1_30263"/>
<accession>A0A0S4LJU3</accession>